<feature type="transmembrane region" description="Helical" evidence="5">
    <location>
        <begin position="130"/>
        <end position="148"/>
    </location>
</feature>
<comment type="subcellular location">
    <subcellularLocation>
        <location evidence="1">Membrane</location>
        <topology evidence="1">Multi-pass membrane protein</topology>
    </subcellularLocation>
</comment>
<feature type="transmembrane region" description="Helical" evidence="5">
    <location>
        <begin position="155"/>
        <end position="175"/>
    </location>
</feature>
<feature type="transmembrane region" description="Helical" evidence="5">
    <location>
        <begin position="102"/>
        <end position="118"/>
    </location>
</feature>
<accession>A0A3P3XGH8</accession>
<feature type="transmembrane region" description="Helical" evidence="5">
    <location>
        <begin position="72"/>
        <end position="93"/>
    </location>
</feature>
<dbReference type="SUPFAM" id="SSF103481">
    <property type="entry name" value="Multidrug resistance efflux transporter EmrE"/>
    <property type="match status" value="1"/>
</dbReference>
<protein>
    <recommendedName>
        <fullName evidence="7">EamA domain-containing protein</fullName>
    </recommendedName>
</protein>
<dbReference type="GO" id="GO:0016020">
    <property type="term" value="C:membrane"/>
    <property type="evidence" value="ECO:0007669"/>
    <property type="project" value="UniProtKB-SubCell"/>
</dbReference>
<proteinExistence type="predicted"/>
<evidence type="ECO:0008006" key="7">
    <source>
        <dbReference type="Google" id="ProtNLM"/>
    </source>
</evidence>
<evidence type="ECO:0000256" key="1">
    <source>
        <dbReference type="ARBA" id="ARBA00004141"/>
    </source>
</evidence>
<feature type="transmembrane region" description="Helical" evidence="5">
    <location>
        <begin position="187"/>
        <end position="209"/>
    </location>
</feature>
<evidence type="ECO:0000313" key="6">
    <source>
        <dbReference type="EMBL" id="SLM10912.1"/>
    </source>
</evidence>
<name>A0A3P3XGH8_9SPIR</name>
<evidence type="ECO:0000256" key="3">
    <source>
        <dbReference type="ARBA" id="ARBA00022989"/>
    </source>
</evidence>
<feature type="transmembrane region" description="Helical" evidence="5">
    <location>
        <begin position="6"/>
        <end position="24"/>
    </location>
</feature>
<evidence type="ECO:0000256" key="4">
    <source>
        <dbReference type="ARBA" id="ARBA00023136"/>
    </source>
</evidence>
<keyword evidence="2 5" id="KW-0812">Transmembrane</keyword>
<feature type="transmembrane region" description="Helical" evidence="5">
    <location>
        <begin position="45"/>
        <end position="66"/>
    </location>
</feature>
<feature type="transmembrane region" description="Helical" evidence="5">
    <location>
        <begin position="247"/>
        <end position="265"/>
    </location>
</feature>
<keyword evidence="3 5" id="KW-1133">Transmembrane helix</keyword>
<dbReference type="PANTHER" id="PTHR12570:SF65">
    <property type="entry name" value="MAGNESIUM TRANSPORTER NIPA9-RELATED"/>
    <property type="match status" value="1"/>
</dbReference>
<dbReference type="PANTHER" id="PTHR12570">
    <property type="match status" value="1"/>
</dbReference>
<evidence type="ECO:0000256" key="5">
    <source>
        <dbReference type="SAM" id="Phobius"/>
    </source>
</evidence>
<dbReference type="EMBL" id="FWDM01000007">
    <property type="protein sequence ID" value="SLM10912.1"/>
    <property type="molecule type" value="Genomic_DNA"/>
</dbReference>
<dbReference type="GO" id="GO:0015095">
    <property type="term" value="F:magnesium ion transmembrane transporter activity"/>
    <property type="evidence" value="ECO:0007669"/>
    <property type="project" value="InterPro"/>
</dbReference>
<dbReference type="AlphaFoldDB" id="A0A3P3XGH8"/>
<reference evidence="6" key="1">
    <citation type="submission" date="2017-02" db="EMBL/GenBank/DDBJ databases">
        <authorList>
            <person name="Regsiter A."/>
            <person name="William W."/>
        </authorList>
    </citation>
    <scope>NUCLEOTIDE SEQUENCE</scope>
    <source>
        <strain evidence="6">Bib</strain>
    </source>
</reference>
<keyword evidence="4 5" id="KW-0472">Membrane</keyword>
<sequence length="266" mass="29008">MTSLAAYFLALFGNFLLSLGFSLQKKYVSWLSAKRRGVRIKRGEIIGWLSGFTLMNLQPIFNYLALGKLAPNIVAAIGGSNIVFTIILSYFLLGERIPAGKIPWIALMAGSLALAGFVGQESSKQFQVEAFWTAFFIPTGFAMLVLLANRKMTPAQVGIFLGSAAGALGGFMVLALEALRMTRGSDFMSWIFSPYLYVYIFCGISSFSIKQVAFERGRMAAVAPSFYGLLVLYPSIATYFVSSVPLHPQQILAFLGISVSIILISL</sequence>
<dbReference type="InterPro" id="IPR037185">
    <property type="entry name" value="EmrE-like"/>
</dbReference>
<dbReference type="InterPro" id="IPR008521">
    <property type="entry name" value="Mg_trans_NIPA"/>
</dbReference>
<feature type="transmembrane region" description="Helical" evidence="5">
    <location>
        <begin position="221"/>
        <end position="241"/>
    </location>
</feature>
<evidence type="ECO:0000256" key="2">
    <source>
        <dbReference type="ARBA" id="ARBA00022692"/>
    </source>
</evidence>
<gene>
    <name evidence="6" type="ORF">SPIROBIBN47_150162</name>
</gene>
<organism evidence="6">
    <name type="scientific">uncultured spirochete</name>
    <dbReference type="NCBI Taxonomy" id="156406"/>
    <lineage>
        <taxon>Bacteria</taxon>
        <taxon>Pseudomonadati</taxon>
        <taxon>Spirochaetota</taxon>
        <taxon>Spirochaetia</taxon>
        <taxon>Spirochaetales</taxon>
        <taxon>environmental samples</taxon>
    </lineage>
</organism>